<evidence type="ECO:0000313" key="8">
    <source>
        <dbReference type="EMBL" id="VFT77882.1"/>
    </source>
</evidence>
<dbReference type="SMART" id="SM00064">
    <property type="entry name" value="FYVE"/>
    <property type="match status" value="1"/>
</dbReference>
<gene>
    <name evidence="8" type="primary">Aste57867_657</name>
    <name evidence="7" type="ORF">As57867_000656</name>
    <name evidence="8" type="ORF">ASTE57867_657</name>
</gene>
<reference evidence="8 9" key="1">
    <citation type="submission" date="2019-03" db="EMBL/GenBank/DDBJ databases">
        <authorList>
            <person name="Gaulin E."/>
            <person name="Dumas B."/>
        </authorList>
    </citation>
    <scope>NUCLEOTIDE SEQUENCE [LARGE SCALE GENOMIC DNA]</scope>
    <source>
        <strain evidence="8">CBS 568.67</strain>
    </source>
</reference>
<dbReference type="Pfam" id="PF01363">
    <property type="entry name" value="FYVE"/>
    <property type="match status" value="1"/>
</dbReference>
<evidence type="ECO:0000256" key="3">
    <source>
        <dbReference type="ARBA" id="ARBA00022833"/>
    </source>
</evidence>
<dbReference type="InterPro" id="IPR052727">
    <property type="entry name" value="Rab4/Rab5_effector"/>
</dbReference>
<dbReference type="InterPro" id="IPR017455">
    <property type="entry name" value="Znf_FYVE-rel"/>
</dbReference>
<evidence type="ECO:0000256" key="1">
    <source>
        <dbReference type="ARBA" id="ARBA00022723"/>
    </source>
</evidence>
<dbReference type="OrthoDB" id="69554at2759"/>
<dbReference type="InterPro" id="IPR002913">
    <property type="entry name" value="START_lipid-bd_dom"/>
</dbReference>
<dbReference type="Gene3D" id="3.30.530.20">
    <property type="match status" value="1"/>
</dbReference>
<feature type="domain" description="FYVE-type" evidence="5">
    <location>
        <begin position="314"/>
        <end position="374"/>
    </location>
</feature>
<dbReference type="EMBL" id="VJMH01000038">
    <property type="protein sequence ID" value="KAF0719963.1"/>
    <property type="molecule type" value="Genomic_DNA"/>
</dbReference>
<dbReference type="InterPro" id="IPR013083">
    <property type="entry name" value="Znf_RING/FYVE/PHD"/>
</dbReference>
<dbReference type="GO" id="GO:0008270">
    <property type="term" value="F:zinc ion binding"/>
    <property type="evidence" value="ECO:0007669"/>
    <property type="project" value="UniProtKB-KW"/>
</dbReference>
<reference evidence="7" key="2">
    <citation type="submission" date="2019-06" db="EMBL/GenBank/DDBJ databases">
        <title>Genomics analysis of Aphanomyces spp. identifies a new class of oomycete effector associated with host adaptation.</title>
        <authorList>
            <person name="Gaulin E."/>
        </authorList>
    </citation>
    <scope>NUCLEOTIDE SEQUENCE</scope>
    <source>
        <strain evidence="7">CBS 578.67</strain>
    </source>
</reference>
<dbReference type="PROSITE" id="PS50848">
    <property type="entry name" value="START"/>
    <property type="match status" value="1"/>
</dbReference>
<evidence type="ECO:0000313" key="7">
    <source>
        <dbReference type="EMBL" id="KAF0719963.1"/>
    </source>
</evidence>
<proteinExistence type="predicted"/>
<dbReference type="PROSITE" id="PS50178">
    <property type="entry name" value="ZF_FYVE"/>
    <property type="match status" value="1"/>
</dbReference>
<protein>
    <submittedName>
        <fullName evidence="8">Aste57867_657 protein</fullName>
    </submittedName>
</protein>
<dbReference type="GO" id="GO:0008289">
    <property type="term" value="F:lipid binding"/>
    <property type="evidence" value="ECO:0007669"/>
    <property type="project" value="InterPro"/>
</dbReference>
<organism evidence="8 9">
    <name type="scientific">Aphanomyces stellatus</name>
    <dbReference type="NCBI Taxonomy" id="120398"/>
    <lineage>
        <taxon>Eukaryota</taxon>
        <taxon>Sar</taxon>
        <taxon>Stramenopiles</taxon>
        <taxon>Oomycota</taxon>
        <taxon>Saprolegniomycetes</taxon>
        <taxon>Saprolegniales</taxon>
        <taxon>Verrucalvaceae</taxon>
        <taxon>Aphanomyces</taxon>
    </lineage>
</organism>
<keyword evidence="3" id="KW-0862">Zinc</keyword>
<dbReference type="CDD" id="cd00065">
    <property type="entry name" value="FYVE_like_SF"/>
    <property type="match status" value="1"/>
</dbReference>
<sequence length="435" mass="49388">MPRPISVTTHRTRKYCCTPTLQQVPFLCIYSIFQLGRPPTGRMKLPLPPDFFRCPPLSRQEIEKYHALGRRSVESLVNKSKLTGGPYTYTPLADESDIKIHRAETTVPTHAIVCAKMEASGTLEAAFDLYRCETTDEAKAYVRRFGRTFVDAVTLYTIISPTPDRPFDSMQIKWMACKSPFDAIIHIRDYCLLESTFEVVVDGQRGWATAFRSITLECVPLLRESVGLVRAFHYDSGRVFVQAARPGYVDMTYFSDTDVAGSIPVWATDPGVRKWALYETLKNWCRSLLDVNRFLCEDRLRCMPYLRIEDRVPFSTRKTCHLCTKTFGPLRSKSHCYTCGEVVCKKCNGEWSIPLADGTFVTIWACFICSLKTRSTHSSSTLTQRSNESKQSPLEASQLLEQSQYDLETTSSVAYTDDDQSNYSESIAASSFVYK</sequence>
<dbReference type="InterPro" id="IPR011011">
    <property type="entry name" value="Znf_FYVE_PHD"/>
</dbReference>
<dbReference type="Gene3D" id="3.30.40.10">
    <property type="entry name" value="Zinc/RING finger domain, C3HC4 (zinc finger)"/>
    <property type="match status" value="1"/>
</dbReference>
<keyword evidence="2 4" id="KW-0863">Zinc-finger</keyword>
<evidence type="ECO:0000259" key="5">
    <source>
        <dbReference type="PROSITE" id="PS50178"/>
    </source>
</evidence>
<evidence type="ECO:0000256" key="2">
    <source>
        <dbReference type="ARBA" id="ARBA00022771"/>
    </source>
</evidence>
<name>A0A485K5U6_9STRA</name>
<dbReference type="PANTHER" id="PTHR13510:SF44">
    <property type="entry name" value="RABENOSYN-5"/>
    <property type="match status" value="1"/>
</dbReference>
<keyword evidence="9" id="KW-1185">Reference proteome</keyword>
<feature type="domain" description="START" evidence="6">
    <location>
        <begin position="188"/>
        <end position="272"/>
    </location>
</feature>
<evidence type="ECO:0000256" key="4">
    <source>
        <dbReference type="PROSITE-ProRule" id="PRU00091"/>
    </source>
</evidence>
<dbReference type="InterPro" id="IPR023393">
    <property type="entry name" value="START-like_dom_sf"/>
</dbReference>
<dbReference type="AlphaFoldDB" id="A0A485K5U6"/>
<evidence type="ECO:0000259" key="6">
    <source>
        <dbReference type="PROSITE" id="PS50848"/>
    </source>
</evidence>
<dbReference type="SUPFAM" id="SSF55961">
    <property type="entry name" value="Bet v1-like"/>
    <property type="match status" value="1"/>
</dbReference>
<dbReference type="Proteomes" id="UP000332933">
    <property type="component" value="Unassembled WGS sequence"/>
</dbReference>
<dbReference type="SUPFAM" id="SSF57903">
    <property type="entry name" value="FYVE/PHD zinc finger"/>
    <property type="match status" value="1"/>
</dbReference>
<dbReference type="InterPro" id="IPR000306">
    <property type="entry name" value="Znf_FYVE"/>
</dbReference>
<keyword evidence="1" id="KW-0479">Metal-binding</keyword>
<dbReference type="PANTHER" id="PTHR13510">
    <property type="entry name" value="FYVE-FINGER-CONTAINING RAB5 EFFECTOR PROTEIN RABENOSYN-5-RELATED"/>
    <property type="match status" value="1"/>
</dbReference>
<accession>A0A485K5U6</accession>
<evidence type="ECO:0000313" key="9">
    <source>
        <dbReference type="Proteomes" id="UP000332933"/>
    </source>
</evidence>
<dbReference type="EMBL" id="CAADRA010000038">
    <property type="protein sequence ID" value="VFT77882.1"/>
    <property type="molecule type" value="Genomic_DNA"/>
</dbReference>